<proteinExistence type="predicted"/>
<organism evidence="1">
    <name type="scientific">Salvia splendens</name>
    <name type="common">Scarlet sage</name>
    <dbReference type="NCBI Taxonomy" id="180675"/>
    <lineage>
        <taxon>Eukaryota</taxon>
        <taxon>Viridiplantae</taxon>
        <taxon>Streptophyta</taxon>
        <taxon>Embryophyta</taxon>
        <taxon>Tracheophyta</taxon>
        <taxon>Spermatophyta</taxon>
        <taxon>Magnoliopsida</taxon>
        <taxon>eudicotyledons</taxon>
        <taxon>Gunneridae</taxon>
        <taxon>Pentapetalae</taxon>
        <taxon>asterids</taxon>
        <taxon>lamiids</taxon>
        <taxon>Lamiales</taxon>
        <taxon>Lamiaceae</taxon>
        <taxon>Nepetoideae</taxon>
        <taxon>Mentheae</taxon>
        <taxon>Salviinae</taxon>
        <taxon>Salvia</taxon>
        <taxon>Salvia subgen. Calosphace</taxon>
        <taxon>core Calosphace</taxon>
    </lineage>
</organism>
<evidence type="ECO:0000313" key="2">
    <source>
        <dbReference type="Proteomes" id="UP000298416"/>
    </source>
</evidence>
<reference evidence="1" key="1">
    <citation type="submission" date="2018-01" db="EMBL/GenBank/DDBJ databases">
        <authorList>
            <person name="Mao J.F."/>
        </authorList>
    </citation>
    <scope>NUCLEOTIDE SEQUENCE</scope>
    <source>
        <strain evidence="1">Huo1</strain>
        <tissue evidence="1">Leaf</tissue>
    </source>
</reference>
<comment type="caution">
    <text evidence="1">The sequence shown here is derived from an EMBL/GenBank/DDBJ whole genome shotgun (WGS) entry which is preliminary data.</text>
</comment>
<name>A0A8X8Z677_SALSN</name>
<sequence>MVWLKLKSSLIKYSGVFVEERRLLPDFVNVFKNNEGHINGLAHCEAQQSTSLILRTSTALKAYRLDHVLNSFSCSAISRWTGIVKLY</sequence>
<keyword evidence="2" id="KW-1185">Reference proteome</keyword>
<reference evidence="1" key="2">
    <citation type="submission" date="2020-08" db="EMBL/GenBank/DDBJ databases">
        <title>Plant Genome Project.</title>
        <authorList>
            <person name="Zhang R.-G."/>
        </authorList>
    </citation>
    <scope>NUCLEOTIDE SEQUENCE</scope>
    <source>
        <strain evidence="1">Huo1</strain>
        <tissue evidence="1">Leaf</tissue>
    </source>
</reference>
<gene>
    <name evidence="1" type="ORF">SASPL_147518</name>
</gene>
<protein>
    <submittedName>
        <fullName evidence="1">Uncharacterized protein</fullName>
    </submittedName>
</protein>
<dbReference type="AlphaFoldDB" id="A0A8X8Z677"/>
<dbReference type="Proteomes" id="UP000298416">
    <property type="component" value="Unassembled WGS sequence"/>
</dbReference>
<evidence type="ECO:0000313" key="1">
    <source>
        <dbReference type="EMBL" id="KAG6393281.1"/>
    </source>
</evidence>
<dbReference type="EMBL" id="PNBA02000018">
    <property type="protein sequence ID" value="KAG6393281.1"/>
    <property type="molecule type" value="Genomic_DNA"/>
</dbReference>
<accession>A0A8X8Z677</accession>